<keyword evidence="11" id="KW-1185">Reference proteome</keyword>
<evidence type="ECO:0000256" key="9">
    <source>
        <dbReference type="SAM" id="MobiDB-lite"/>
    </source>
</evidence>
<keyword evidence="6 8" id="KW-0503">Monooxygenase</keyword>
<gene>
    <name evidence="10" type="ORF">F3Y22_tig00110435pilonHSYRG00104</name>
</gene>
<evidence type="ECO:0000256" key="4">
    <source>
        <dbReference type="ARBA" id="ARBA00023002"/>
    </source>
</evidence>
<keyword evidence="4 8" id="KW-0560">Oxidoreductase</keyword>
<keyword evidence="3 7" id="KW-0479">Metal-binding</keyword>
<accession>A0A6A3AJU2</accession>
<dbReference type="Pfam" id="PF00067">
    <property type="entry name" value="p450"/>
    <property type="match status" value="1"/>
</dbReference>
<dbReference type="GO" id="GO:0016705">
    <property type="term" value="F:oxidoreductase activity, acting on paired donors, with incorporation or reduction of molecular oxygen"/>
    <property type="evidence" value="ECO:0007669"/>
    <property type="project" value="InterPro"/>
</dbReference>
<dbReference type="InterPro" id="IPR050651">
    <property type="entry name" value="Plant_Cytochrome_P450_Monoox"/>
</dbReference>
<dbReference type="InterPro" id="IPR002403">
    <property type="entry name" value="Cyt_P450_E_grp-IV"/>
</dbReference>
<evidence type="ECO:0000256" key="3">
    <source>
        <dbReference type="ARBA" id="ARBA00022723"/>
    </source>
</evidence>
<feature type="binding site" description="axial binding residue" evidence="7">
    <location>
        <position position="324"/>
    </location>
    <ligand>
        <name>heme</name>
        <dbReference type="ChEBI" id="CHEBI:30413"/>
    </ligand>
    <ligandPart>
        <name>Fe</name>
        <dbReference type="ChEBI" id="CHEBI:18248"/>
    </ligandPart>
</feature>
<comment type="caution">
    <text evidence="10">The sequence shown here is derived from an EMBL/GenBank/DDBJ whole genome shotgun (WGS) entry which is preliminary data.</text>
</comment>
<dbReference type="PROSITE" id="PS00086">
    <property type="entry name" value="CYTOCHROME_P450"/>
    <property type="match status" value="1"/>
</dbReference>
<sequence>MLYGISPLDILQTTFSSAGHQVNHLNTQKSPTQSVGYSDSGPPPSPQRTPPSNPLFPLTKTRSHLFPQVRIPFPCRRLLALRRPTMFHQERHRFSQPPSLRHGQLRRLQPHHSRFGTVRRPLAQPHETIHHRDLLVDSSEHVSRHSKRQNQSFAARLYRVSTDGFAKVELKSMFSELTFNIITRMIAGKQYFGDDVAQNSEEGRRFREMIKELFELSVSSYPGDFLPILQWVDYNEYIRRINWTLRLFPAAQLLVPHSASEICSIGGYEIPKDAILMVNAWAIQRDPKLWDDLISFKPERFEQGKETSDLIYKLMPFGLGRRACPGMVLARHVLGSTLGHLFNVLSGRG</sequence>
<dbReference type="GO" id="GO:0020037">
    <property type="term" value="F:heme binding"/>
    <property type="evidence" value="ECO:0007669"/>
    <property type="project" value="InterPro"/>
</dbReference>
<evidence type="ECO:0000256" key="7">
    <source>
        <dbReference type="PIRSR" id="PIRSR602403-1"/>
    </source>
</evidence>
<dbReference type="GO" id="GO:0016020">
    <property type="term" value="C:membrane"/>
    <property type="evidence" value="ECO:0007669"/>
    <property type="project" value="UniProtKB-SubCell"/>
</dbReference>
<dbReference type="SUPFAM" id="SSF48264">
    <property type="entry name" value="Cytochrome P450"/>
    <property type="match status" value="1"/>
</dbReference>
<reference evidence="10" key="1">
    <citation type="submission" date="2019-09" db="EMBL/GenBank/DDBJ databases">
        <title>Draft genome information of white flower Hibiscus syriacus.</title>
        <authorList>
            <person name="Kim Y.-M."/>
        </authorList>
    </citation>
    <scope>NUCLEOTIDE SEQUENCE [LARGE SCALE GENOMIC DNA]</scope>
    <source>
        <strain evidence="10">YM2019G1</strain>
    </source>
</reference>
<dbReference type="InterPro" id="IPR036396">
    <property type="entry name" value="Cyt_P450_sf"/>
</dbReference>
<keyword evidence="2 7" id="KW-0349">Heme</keyword>
<evidence type="ECO:0000256" key="5">
    <source>
        <dbReference type="ARBA" id="ARBA00023004"/>
    </source>
</evidence>
<evidence type="ECO:0000313" key="10">
    <source>
        <dbReference type="EMBL" id="KAE8704874.1"/>
    </source>
</evidence>
<protein>
    <submittedName>
        <fullName evidence="10">Cytochrome P450, family 81, subfamily D, polypeptide 5</fullName>
    </submittedName>
</protein>
<comment type="similarity">
    <text evidence="1 8">Belongs to the cytochrome P450 family.</text>
</comment>
<evidence type="ECO:0000256" key="1">
    <source>
        <dbReference type="ARBA" id="ARBA00010617"/>
    </source>
</evidence>
<dbReference type="Gene3D" id="1.10.630.10">
    <property type="entry name" value="Cytochrome P450"/>
    <property type="match status" value="2"/>
</dbReference>
<keyword evidence="5 7" id="KW-0408">Iron</keyword>
<feature type="compositionally biased region" description="Pro residues" evidence="9">
    <location>
        <begin position="41"/>
        <end position="54"/>
    </location>
</feature>
<dbReference type="GO" id="GO:0004497">
    <property type="term" value="F:monooxygenase activity"/>
    <property type="evidence" value="ECO:0007669"/>
    <property type="project" value="UniProtKB-KW"/>
</dbReference>
<dbReference type="Proteomes" id="UP000436088">
    <property type="component" value="Unassembled WGS sequence"/>
</dbReference>
<evidence type="ECO:0000256" key="8">
    <source>
        <dbReference type="RuleBase" id="RU000461"/>
    </source>
</evidence>
<feature type="region of interest" description="Disordered" evidence="9">
    <location>
        <begin position="26"/>
        <end position="59"/>
    </location>
</feature>
<dbReference type="PRINTS" id="PR00465">
    <property type="entry name" value="EP450IV"/>
</dbReference>
<proteinExistence type="inferred from homology"/>
<dbReference type="GO" id="GO:0005506">
    <property type="term" value="F:iron ion binding"/>
    <property type="evidence" value="ECO:0007669"/>
    <property type="project" value="InterPro"/>
</dbReference>
<dbReference type="AlphaFoldDB" id="A0A6A3AJU2"/>
<dbReference type="InterPro" id="IPR017972">
    <property type="entry name" value="Cyt_P450_CS"/>
</dbReference>
<dbReference type="PANTHER" id="PTHR47947:SF24">
    <property type="entry name" value="ISOFLAVONE 2'-HYDROXYLASE-LIKE"/>
    <property type="match status" value="1"/>
</dbReference>
<name>A0A6A3AJU2_HIBSY</name>
<dbReference type="EMBL" id="VEPZ02000985">
    <property type="protein sequence ID" value="KAE8704874.1"/>
    <property type="molecule type" value="Genomic_DNA"/>
</dbReference>
<feature type="compositionally biased region" description="Polar residues" evidence="9">
    <location>
        <begin position="26"/>
        <end position="37"/>
    </location>
</feature>
<comment type="cofactor">
    <cofactor evidence="7">
        <name>heme</name>
        <dbReference type="ChEBI" id="CHEBI:30413"/>
    </cofactor>
</comment>
<evidence type="ECO:0000256" key="6">
    <source>
        <dbReference type="ARBA" id="ARBA00023033"/>
    </source>
</evidence>
<evidence type="ECO:0000313" key="11">
    <source>
        <dbReference type="Proteomes" id="UP000436088"/>
    </source>
</evidence>
<dbReference type="PANTHER" id="PTHR47947">
    <property type="entry name" value="CYTOCHROME P450 82C3-RELATED"/>
    <property type="match status" value="1"/>
</dbReference>
<dbReference type="InterPro" id="IPR001128">
    <property type="entry name" value="Cyt_P450"/>
</dbReference>
<organism evidence="10 11">
    <name type="scientific">Hibiscus syriacus</name>
    <name type="common">Rose of Sharon</name>
    <dbReference type="NCBI Taxonomy" id="106335"/>
    <lineage>
        <taxon>Eukaryota</taxon>
        <taxon>Viridiplantae</taxon>
        <taxon>Streptophyta</taxon>
        <taxon>Embryophyta</taxon>
        <taxon>Tracheophyta</taxon>
        <taxon>Spermatophyta</taxon>
        <taxon>Magnoliopsida</taxon>
        <taxon>eudicotyledons</taxon>
        <taxon>Gunneridae</taxon>
        <taxon>Pentapetalae</taxon>
        <taxon>rosids</taxon>
        <taxon>malvids</taxon>
        <taxon>Malvales</taxon>
        <taxon>Malvaceae</taxon>
        <taxon>Malvoideae</taxon>
        <taxon>Hibiscus</taxon>
    </lineage>
</organism>
<evidence type="ECO:0000256" key="2">
    <source>
        <dbReference type="ARBA" id="ARBA00022617"/>
    </source>
</evidence>